<organism evidence="1">
    <name type="scientific">Arundo donax</name>
    <name type="common">Giant reed</name>
    <name type="synonym">Donax arundinaceus</name>
    <dbReference type="NCBI Taxonomy" id="35708"/>
    <lineage>
        <taxon>Eukaryota</taxon>
        <taxon>Viridiplantae</taxon>
        <taxon>Streptophyta</taxon>
        <taxon>Embryophyta</taxon>
        <taxon>Tracheophyta</taxon>
        <taxon>Spermatophyta</taxon>
        <taxon>Magnoliopsida</taxon>
        <taxon>Liliopsida</taxon>
        <taxon>Poales</taxon>
        <taxon>Poaceae</taxon>
        <taxon>PACMAD clade</taxon>
        <taxon>Arundinoideae</taxon>
        <taxon>Arundineae</taxon>
        <taxon>Arundo</taxon>
    </lineage>
</organism>
<proteinExistence type="predicted"/>
<accession>A0A0A8ZL09</accession>
<reference evidence="1" key="2">
    <citation type="journal article" date="2015" name="Data Brief">
        <title>Shoot transcriptome of the giant reed, Arundo donax.</title>
        <authorList>
            <person name="Barrero R.A."/>
            <person name="Guerrero F.D."/>
            <person name="Moolhuijzen P."/>
            <person name="Goolsby J.A."/>
            <person name="Tidwell J."/>
            <person name="Bellgard S.E."/>
            <person name="Bellgard M.I."/>
        </authorList>
    </citation>
    <scope>NUCLEOTIDE SEQUENCE</scope>
    <source>
        <tissue evidence="1">Shoot tissue taken approximately 20 cm above the soil surface</tissue>
    </source>
</reference>
<sequence>MFLVNKLLAHENKIQQMHGHNNFGKLIRYG</sequence>
<name>A0A0A8ZL09_ARUDO</name>
<reference evidence="1" key="1">
    <citation type="submission" date="2014-09" db="EMBL/GenBank/DDBJ databases">
        <authorList>
            <person name="Magalhaes I.L.F."/>
            <person name="Oliveira U."/>
            <person name="Santos F.R."/>
            <person name="Vidigal T.H.D.A."/>
            <person name="Brescovit A.D."/>
            <person name="Santos A.J."/>
        </authorList>
    </citation>
    <scope>NUCLEOTIDE SEQUENCE</scope>
    <source>
        <tissue evidence="1">Shoot tissue taken approximately 20 cm above the soil surface</tissue>
    </source>
</reference>
<dbReference type="EMBL" id="GBRH01259512">
    <property type="protein sequence ID" value="JAD38383.1"/>
    <property type="molecule type" value="Transcribed_RNA"/>
</dbReference>
<dbReference type="AlphaFoldDB" id="A0A0A8ZL09"/>
<evidence type="ECO:0000313" key="1">
    <source>
        <dbReference type="EMBL" id="JAD38383.1"/>
    </source>
</evidence>
<protein>
    <submittedName>
        <fullName evidence="1">Uncharacterized protein</fullName>
    </submittedName>
</protein>